<dbReference type="Proteomes" id="UP000306509">
    <property type="component" value="Unassembled WGS sequence"/>
</dbReference>
<evidence type="ECO:0008006" key="3">
    <source>
        <dbReference type="Google" id="ProtNLM"/>
    </source>
</evidence>
<dbReference type="STRING" id="180332.GCA_000797495_01003"/>
<dbReference type="OrthoDB" id="166000at2"/>
<comment type="caution">
    <text evidence="1">The sequence shown here is derived from an EMBL/GenBank/DDBJ whole genome shotgun (WGS) entry which is preliminary data.</text>
</comment>
<protein>
    <recommendedName>
        <fullName evidence="3">DUF3795 domain-containing protein</fullName>
    </recommendedName>
</protein>
<dbReference type="EMBL" id="QGQD01000070">
    <property type="protein sequence ID" value="TLC99373.1"/>
    <property type="molecule type" value="Genomic_DNA"/>
</dbReference>
<dbReference type="AlphaFoldDB" id="A0A4U8Q539"/>
<evidence type="ECO:0000313" key="2">
    <source>
        <dbReference type="Proteomes" id="UP000306509"/>
    </source>
</evidence>
<organism evidence="1 2">
    <name type="scientific">Robinsoniella peoriensis</name>
    <dbReference type="NCBI Taxonomy" id="180332"/>
    <lineage>
        <taxon>Bacteria</taxon>
        <taxon>Bacillati</taxon>
        <taxon>Bacillota</taxon>
        <taxon>Clostridia</taxon>
        <taxon>Lachnospirales</taxon>
        <taxon>Lachnospiraceae</taxon>
        <taxon>Robinsoniella</taxon>
    </lineage>
</organism>
<keyword evidence="2" id="KW-1185">Reference proteome</keyword>
<name>A0A4U8Q539_9FIRM</name>
<reference evidence="1 2" key="1">
    <citation type="journal article" date="2019" name="Anaerobe">
        <title>Detection of Robinsoniella peoriensis in multiple bone samples of a trauma patient.</title>
        <authorList>
            <person name="Schrottner P."/>
            <person name="Hartwich K."/>
            <person name="Bunk B."/>
            <person name="Schober I."/>
            <person name="Helbig S."/>
            <person name="Rudolph W.W."/>
            <person name="Gunzer F."/>
        </authorList>
    </citation>
    <scope>NUCLEOTIDE SEQUENCE [LARGE SCALE GENOMIC DNA]</scope>
    <source>
        <strain evidence="1 2">DSM 106044</strain>
    </source>
</reference>
<gene>
    <name evidence="1" type="ORF">DSM106044_03824</name>
</gene>
<sequence length="135" mass="15272">MKMTLKIEEQMFAPCGMNCMVCYKHCFTKKPCPGCMGMNTGKPKHCRSCKIKDCVQKKSLTYCYECTDFPCKLINNLEKSYNKRYGESLVANSLIVKDNGIPYLLETHSKIYCCPKCGGVISLHDKVCSDCRNPA</sequence>
<proteinExistence type="predicted"/>
<dbReference type="RefSeq" id="WP_027292666.1">
    <property type="nucleotide sequence ID" value="NZ_CABMJZ010000048.1"/>
</dbReference>
<evidence type="ECO:0000313" key="1">
    <source>
        <dbReference type="EMBL" id="TLC99373.1"/>
    </source>
</evidence>
<dbReference type="InterPro" id="IPR024227">
    <property type="entry name" value="DUF3795"/>
</dbReference>
<dbReference type="Pfam" id="PF12675">
    <property type="entry name" value="DUF3795"/>
    <property type="match status" value="1"/>
</dbReference>
<accession>A0A4U8Q539</accession>